<dbReference type="Proteomes" id="UP000245639">
    <property type="component" value="Unassembled WGS sequence"/>
</dbReference>
<name>A0A2U1F4K3_9PSEU</name>
<comment type="caution">
    <text evidence="1">The sequence shown here is derived from an EMBL/GenBank/DDBJ whole genome shotgun (WGS) entry which is preliminary data.</text>
</comment>
<sequence>MLCVLATPGRYNGGVDRPPGPDGGPPPEVEVVAARRHKRTDPEVGDVYDVDVVVYRRDGSTADGEPRYVRDRAYTEERTG</sequence>
<gene>
    <name evidence="1" type="ORF">C8D89_112153</name>
</gene>
<dbReference type="AlphaFoldDB" id="A0A2U1F4K3"/>
<reference evidence="1 2" key="1">
    <citation type="submission" date="2018-04" db="EMBL/GenBank/DDBJ databases">
        <title>Genomic Encyclopedia of Type Strains, Phase IV (KMG-IV): sequencing the most valuable type-strain genomes for metagenomic binning, comparative biology and taxonomic classification.</title>
        <authorList>
            <person name="Goeker M."/>
        </authorList>
    </citation>
    <scope>NUCLEOTIDE SEQUENCE [LARGE SCALE GENOMIC DNA]</scope>
    <source>
        <strain evidence="1 2">DSM 45771</strain>
    </source>
</reference>
<dbReference type="RefSeq" id="WP_116709980.1">
    <property type="nucleotide sequence ID" value="NZ_QEKW01000012.1"/>
</dbReference>
<keyword evidence="2" id="KW-1185">Reference proteome</keyword>
<dbReference type="EMBL" id="QEKW01000012">
    <property type="protein sequence ID" value="PVZ06960.1"/>
    <property type="molecule type" value="Genomic_DNA"/>
</dbReference>
<protein>
    <submittedName>
        <fullName evidence="1">Uncharacterized protein</fullName>
    </submittedName>
</protein>
<accession>A0A2U1F4K3</accession>
<organism evidence="1 2">
    <name type="scientific">Actinomycetospora cinnamomea</name>
    <dbReference type="NCBI Taxonomy" id="663609"/>
    <lineage>
        <taxon>Bacteria</taxon>
        <taxon>Bacillati</taxon>
        <taxon>Actinomycetota</taxon>
        <taxon>Actinomycetes</taxon>
        <taxon>Pseudonocardiales</taxon>
        <taxon>Pseudonocardiaceae</taxon>
        <taxon>Actinomycetospora</taxon>
    </lineage>
</organism>
<evidence type="ECO:0000313" key="2">
    <source>
        <dbReference type="Proteomes" id="UP000245639"/>
    </source>
</evidence>
<evidence type="ECO:0000313" key="1">
    <source>
        <dbReference type="EMBL" id="PVZ06960.1"/>
    </source>
</evidence>
<proteinExistence type="predicted"/>